<evidence type="ECO:0000313" key="5">
    <source>
        <dbReference type="Proteomes" id="UP000054632"/>
    </source>
</evidence>
<evidence type="ECO:0000313" key="2">
    <source>
        <dbReference type="EMBL" id="KRZ25601.1"/>
    </source>
</evidence>
<dbReference type="Proteomes" id="UP000054805">
    <property type="component" value="Unassembled WGS sequence"/>
</dbReference>
<name>A0A0V1E3X8_TRIPS</name>
<evidence type="ECO:0000313" key="6">
    <source>
        <dbReference type="Proteomes" id="UP000054805"/>
    </source>
</evidence>
<dbReference type="EMBL" id="JYDV01000036">
    <property type="protein sequence ID" value="KRZ39317.1"/>
    <property type="molecule type" value="Genomic_DNA"/>
</dbReference>
<protein>
    <submittedName>
        <fullName evidence="1">Uncharacterized protein</fullName>
    </submittedName>
</protein>
<evidence type="ECO:0000313" key="4">
    <source>
        <dbReference type="EMBL" id="KRZ39317.1"/>
    </source>
</evidence>
<dbReference type="Proteomes" id="UP000054632">
    <property type="component" value="Unassembled WGS sequence"/>
</dbReference>
<dbReference type="EMBL" id="JYDS01000099">
    <property type="protein sequence ID" value="KRZ25601.1"/>
    <property type="molecule type" value="Genomic_DNA"/>
</dbReference>
<dbReference type="AlphaFoldDB" id="A0A0V1E3X8"/>
<organism evidence="1 5">
    <name type="scientific">Trichinella pseudospiralis</name>
    <name type="common">Parasitic roundworm</name>
    <dbReference type="NCBI Taxonomy" id="6337"/>
    <lineage>
        <taxon>Eukaryota</taxon>
        <taxon>Metazoa</taxon>
        <taxon>Ecdysozoa</taxon>
        <taxon>Nematoda</taxon>
        <taxon>Enoplea</taxon>
        <taxon>Dorylaimia</taxon>
        <taxon>Trichinellida</taxon>
        <taxon>Trichinellidae</taxon>
        <taxon>Trichinella</taxon>
    </lineage>
</organism>
<dbReference type="EMBL" id="JYDR01000114">
    <property type="protein sequence ID" value="KRY68326.1"/>
    <property type="molecule type" value="Genomic_DNA"/>
</dbReference>
<keyword evidence="6" id="KW-1185">Reference proteome</keyword>
<gene>
    <name evidence="1" type="ORF">T4A_4022</name>
    <name evidence="2" type="ORF">T4B_11118</name>
    <name evidence="4" type="ORF">T4C_6517</name>
    <name evidence="3" type="ORF">T4C_9382</name>
</gene>
<dbReference type="EMBL" id="JYDV01000184">
    <property type="protein sequence ID" value="KRZ26277.1"/>
    <property type="molecule type" value="Genomic_DNA"/>
</dbReference>
<dbReference type="Proteomes" id="UP000054826">
    <property type="component" value="Unassembled WGS sequence"/>
</dbReference>
<comment type="caution">
    <text evidence="1">The sequence shown here is derived from an EMBL/GenBank/DDBJ whole genome shotgun (WGS) entry which is preliminary data.</text>
</comment>
<evidence type="ECO:0000313" key="3">
    <source>
        <dbReference type="EMBL" id="KRZ26277.1"/>
    </source>
</evidence>
<accession>A0A0V1E3X8</accession>
<reference evidence="5 6" key="1">
    <citation type="submission" date="2015-01" db="EMBL/GenBank/DDBJ databases">
        <title>Evolution of Trichinella species and genotypes.</title>
        <authorList>
            <person name="Korhonen P.K."/>
            <person name="Edoardo P."/>
            <person name="Giuseppe L.R."/>
            <person name="Gasser R.B."/>
        </authorList>
    </citation>
    <scope>NUCLEOTIDE SEQUENCE [LARGE SCALE GENOMIC DNA]</scope>
    <source>
        <strain evidence="1">ISS13</strain>
        <strain evidence="3">ISS176</strain>
        <strain evidence="2">ISS588</strain>
    </source>
</reference>
<proteinExistence type="predicted"/>
<evidence type="ECO:0000313" key="1">
    <source>
        <dbReference type="EMBL" id="KRY68326.1"/>
    </source>
</evidence>
<sequence>MIIFIAGKTPTVVVPYTVSQQPLNLKPRRFKVQASGEQQLQSTQASRPRLKLCKSTNTASRSNVEKLRYRVGSIVLFMSHHNVVTITRVGLWSALSTSASSVQFLIFNSSQEASSFQNPP</sequence>